<dbReference type="Proteomes" id="UP000001953">
    <property type="component" value="Chromosome"/>
</dbReference>
<dbReference type="EMBL" id="CP000319">
    <property type="protein sequence ID" value="ABE61224.1"/>
    <property type="molecule type" value="Genomic_DNA"/>
</dbReference>
<organism evidence="1 2">
    <name type="scientific">Nitrobacter hamburgensis (strain DSM 10229 / NCIMB 13809 / X14)</name>
    <dbReference type="NCBI Taxonomy" id="323097"/>
    <lineage>
        <taxon>Bacteria</taxon>
        <taxon>Pseudomonadati</taxon>
        <taxon>Pseudomonadota</taxon>
        <taxon>Alphaproteobacteria</taxon>
        <taxon>Hyphomicrobiales</taxon>
        <taxon>Nitrobacteraceae</taxon>
        <taxon>Nitrobacter</taxon>
    </lineage>
</organism>
<sequence>MLALFRDLTTTFEAKENAGGNSDYDEYEAARNVAKTISFVRPVTAMEALAQIVFLYDEATDIDQANEWTEARCKEWSDRMTRRAFALAYWIERTHAIDRREYALANYCSDTLASSVLPHAPAESWHRGGANTKTLT</sequence>
<accession>Q1QRC3</accession>
<dbReference type="STRING" id="323097.Nham_0328"/>
<evidence type="ECO:0000313" key="1">
    <source>
        <dbReference type="EMBL" id="ABE61224.1"/>
    </source>
</evidence>
<gene>
    <name evidence="1" type="ordered locus">Nham_0328</name>
</gene>
<dbReference type="KEGG" id="nha:Nham_0328"/>
<name>Q1QRC3_NITHX</name>
<dbReference type="AlphaFoldDB" id="Q1QRC3"/>
<protein>
    <submittedName>
        <fullName evidence="1">Uncharacterized protein</fullName>
    </submittedName>
</protein>
<proteinExistence type="predicted"/>
<dbReference type="HOGENOM" id="CLU_1873248_0_0_5"/>
<evidence type="ECO:0000313" key="2">
    <source>
        <dbReference type="Proteomes" id="UP000001953"/>
    </source>
</evidence>
<reference evidence="1 2" key="1">
    <citation type="submission" date="2006-03" db="EMBL/GenBank/DDBJ databases">
        <title>Complete sequence of chromosome of Nitrobacter hamburgensis X14.</title>
        <authorList>
            <consortium name="US DOE Joint Genome Institute"/>
            <person name="Copeland A."/>
            <person name="Lucas S."/>
            <person name="Lapidus A."/>
            <person name="Barry K."/>
            <person name="Detter J.C."/>
            <person name="Glavina del Rio T."/>
            <person name="Hammon N."/>
            <person name="Israni S."/>
            <person name="Dalin E."/>
            <person name="Tice H."/>
            <person name="Pitluck S."/>
            <person name="Chain P."/>
            <person name="Malfatti S."/>
            <person name="Shin M."/>
            <person name="Vergez L."/>
            <person name="Schmutz J."/>
            <person name="Larimer F."/>
            <person name="Land M."/>
            <person name="Hauser L."/>
            <person name="Kyrpides N."/>
            <person name="Ivanova N."/>
            <person name="Ward B."/>
            <person name="Arp D."/>
            <person name="Klotz M."/>
            <person name="Stein L."/>
            <person name="O'Mullan G."/>
            <person name="Starkenburg S."/>
            <person name="Sayavedra L."/>
            <person name="Poret-Peterson A.T."/>
            <person name="Gentry M.E."/>
            <person name="Bruce D."/>
            <person name="Richardson P."/>
        </authorList>
    </citation>
    <scope>NUCLEOTIDE SEQUENCE [LARGE SCALE GENOMIC DNA]</scope>
    <source>
        <strain evidence="2">DSM 10229 / NCIMB 13809 / X14</strain>
    </source>
</reference>
<keyword evidence="2" id="KW-1185">Reference proteome</keyword>